<evidence type="ECO:0000256" key="1">
    <source>
        <dbReference type="SAM" id="Phobius"/>
    </source>
</evidence>
<keyword evidence="1" id="KW-0472">Membrane</keyword>
<keyword evidence="1" id="KW-0812">Transmembrane</keyword>
<evidence type="ECO:0000313" key="3">
    <source>
        <dbReference type="Proteomes" id="UP000799436"/>
    </source>
</evidence>
<feature type="transmembrane region" description="Helical" evidence="1">
    <location>
        <begin position="44"/>
        <end position="64"/>
    </location>
</feature>
<dbReference type="AlphaFoldDB" id="A0A6G1LC46"/>
<name>A0A6G1LC46_9PEZI</name>
<protein>
    <submittedName>
        <fullName evidence="2">Uncharacterized protein</fullName>
    </submittedName>
</protein>
<dbReference type="EMBL" id="ML995826">
    <property type="protein sequence ID" value="KAF2770425.1"/>
    <property type="molecule type" value="Genomic_DNA"/>
</dbReference>
<proteinExistence type="predicted"/>
<dbReference type="OrthoDB" id="3365267at2759"/>
<sequence length="184" mass="20111">MSSDSVAAFRKGLGPDLAKLAEQHMQHDLQQSDRDALQKAARTVSTHTTVGSLCGIALGIYLAYRIRANRAQLFNAFRASEQPTAIQFASGRTEPLPDITPFMKPSTVGDVATYSLLGAGGLFFGGETGLLTGTFRARSVINQDRDSRERIQNAFRKFRADVMRKEADALDQGSQREGESTWAL</sequence>
<dbReference type="Proteomes" id="UP000799436">
    <property type="component" value="Unassembled WGS sequence"/>
</dbReference>
<keyword evidence="1" id="KW-1133">Transmembrane helix</keyword>
<evidence type="ECO:0000313" key="2">
    <source>
        <dbReference type="EMBL" id="KAF2770425.1"/>
    </source>
</evidence>
<keyword evidence="3" id="KW-1185">Reference proteome</keyword>
<accession>A0A6G1LC46</accession>
<reference evidence="2" key="1">
    <citation type="journal article" date="2020" name="Stud. Mycol.">
        <title>101 Dothideomycetes genomes: a test case for predicting lifestyles and emergence of pathogens.</title>
        <authorList>
            <person name="Haridas S."/>
            <person name="Albert R."/>
            <person name="Binder M."/>
            <person name="Bloem J."/>
            <person name="Labutti K."/>
            <person name="Salamov A."/>
            <person name="Andreopoulos B."/>
            <person name="Baker S."/>
            <person name="Barry K."/>
            <person name="Bills G."/>
            <person name="Bluhm B."/>
            <person name="Cannon C."/>
            <person name="Castanera R."/>
            <person name="Culley D."/>
            <person name="Daum C."/>
            <person name="Ezra D."/>
            <person name="Gonzalez J."/>
            <person name="Henrissat B."/>
            <person name="Kuo A."/>
            <person name="Liang C."/>
            <person name="Lipzen A."/>
            <person name="Lutzoni F."/>
            <person name="Magnuson J."/>
            <person name="Mondo S."/>
            <person name="Nolan M."/>
            <person name="Ohm R."/>
            <person name="Pangilinan J."/>
            <person name="Park H.-J."/>
            <person name="Ramirez L."/>
            <person name="Alfaro M."/>
            <person name="Sun H."/>
            <person name="Tritt A."/>
            <person name="Yoshinaga Y."/>
            <person name="Zwiers L.-H."/>
            <person name="Turgeon B."/>
            <person name="Goodwin S."/>
            <person name="Spatafora J."/>
            <person name="Crous P."/>
            <person name="Grigoriev I."/>
        </authorList>
    </citation>
    <scope>NUCLEOTIDE SEQUENCE</scope>
    <source>
        <strain evidence="2">CBS 116005</strain>
    </source>
</reference>
<gene>
    <name evidence="2" type="ORF">EJ03DRAFT_291450</name>
</gene>
<organism evidence="2 3">
    <name type="scientific">Teratosphaeria nubilosa</name>
    <dbReference type="NCBI Taxonomy" id="161662"/>
    <lineage>
        <taxon>Eukaryota</taxon>
        <taxon>Fungi</taxon>
        <taxon>Dikarya</taxon>
        <taxon>Ascomycota</taxon>
        <taxon>Pezizomycotina</taxon>
        <taxon>Dothideomycetes</taxon>
        <taxon>Dothideomycetidae</taxon>
        <taxon>Mycosphaerellales</taxon>
        <taxon>Teratosphaeriaceae</taxon>
        <taxon>Teratosphaeria</taxon>
    </lineage>
</organism>